<dbReference type="EMBL" id="KB206864">
    <property type="protein sequence ID" value="ELP87145.1"/>
    <property type="molecule type" value="Genomic_DNA"/>
</dbReference>
<dbReference type="VEuPathDB" id="AmoebaDB:EIN_497100"/>
<evidence type="ECO:0000313" key="3">
    <source>
        <dbReference type="Proteomes" id="UP000014680"/>
    </source>
</evidence>
<evidence type="ECO:0000313" key="2">
    <source>
        <dbReference type="EMBL" id="ELP87145.1"/>
    </source>
</evidence>
<evidence type="ECO:0000256" key="1">
    <source>
        <dbReference type="SAM" id="MobiDB-lite"/>
    </source>
</evidence>
<dbReference type="Proteomes" id="UP000014680">
    <property type="component" value="Unassembled WGS sequence"/>
</dbReference>
<sequence>MMKKEEGQFNIWTLLLNLEETLEKIEQSNLPPEEKKVVQRLLLVPVGFYQKILRLLRCLLREGPFKENQLLMDITEQLRIFVLDAQSKNDDAENKYGIKESGGFGDDHIVLEGEPQKYPMGLTRIHVRPSVRKRYEARSLPSTPAGSPAPSPKGTPKTSPSQMRRRPLPQLPEGAVGGRPRTPSPHGDDTYEAVGGGESPYQLAGRPRSGRRRSRSTSPKRSDTYQLAGRPSPKEEGVDPYSLVGQPGTRPGTPPLETVYTLQGQPKPVDTTKEEQPVPPPRAQSLPSPPVSRPPTPPPPDYDTSTTTVQQRPKSPTTEKD</sequence>
<name>A0A0A1U357_ENTIV</name>
<protein>
    <submittedName>
        <fullName evidence="2">Uncharacterized protein</fullName>
    </submittedName>
</protein>
<feature type="compositionally biased region" description="Polar residues" evidence="1">
    <location>
        <begin position="310"/>
        <end position="321"/>
    </location>
</feature>
<dbReference type="RefSeq" id="XP_004253916.1">
    <property type="nucleotide sequence ID" value="XM_004253868.1"/>
</dbReference>
<gene>
    <name evidence="2" type="ORF">EIN_497100</name>
</gene>
<feature type="compositionally biased region" description="Pro residues" evidence="1">
    <location>
        <begin position="277"/>
        <end position="301"/>
    </location>
</feature>
<dbReference type="KEGG" id="eiv:EIN_497100"/>
<feature type="region of interest" description="Disordered" evidence="1">
    <location>
        <begin position="136"/>
        <end position="321"/>
    </location>
</feature>
<reference evidence="2 3" key="1">
    <citation type="submission" date="2012-10" db="EMBL/GenBank/DDBJ databases">
        <authorList>
            <person name="Zafar N."/>
            <person name="Inman J."/>
            <person name="Hall N."/>
            <person name="Lorenzi H."/>
            <person name="Caler E."/>
        </authorList>
    </citation>
    <scope>NUCLEOTIDE SEQUENCE [LARGE SCALE GENOMIC DNA]</scope>
    <source>
        <strain evidence="2 3">IP1</strain>
    </source>
</reference>
<accession>A0A0A1U357</accession>
<dbReference type="GeneID" id="14886090"/>
<dbReference type="AlphaFoldDB" id="A0A0A1U357"/>
<keyword evidence="3" id="KW-1185">Reference proteome</keyword>
<organism evidence="2 3">
    <name type="scientific">Entamoeba invadens IP1</name>
    <dbReference type="NCBI Taxonomy" id="370355"/>
    <lineage>
        <taxon>Eukaryota</taxon>
        <taxon>Amoebozoa</taxon>
        <taxon>Evosea</taxon>
        <taxon>Archamoebae</taxon>
        <taxon>Mastigamoebida</taxon>
        <taxon>Entamoebidae</taxon>
        <taxon>Entamoeba</taxon>
    </lineage>
</organism>
<proteinExistence type="predicted"/>